<keyword evidence="7" id="KW-0812">Transmembrane</keyword>
<evidence type="ECO:0000259" key="8">
    <source>
        <dbReference type="PROSITE" id="PS52029"/>
    </source>
</evidence>
<dbReference type="InterPro" id="IPR038063">
    <property type="entry name" value="Transpep_catalytic_dom"/>
</dbReference>
<evidence type="ECO:0000313" key="9">
    <source>
        <dbReference type="EMBL" id="MBD8011232.1"/>
    </source>
</evidence>
<sequence>MVQPPSTGTPPMEWAPMEPAPKKRRLGLWIGLGAGALALAAGAASLMLIAPGTTVAGVPVGFMTPGMAAEAVSARTASTEVQLTDAGDGATLPGADLGASIDAAALTDEAFAERPMWNLGAWMGEPITAEVTLDAETADSALRAAVPSSYTPATDATVVFDAAAQAYTATPAVPGTGVSVDGLAAAFTDAIAAGETSFDYSAAPAEVPPLITDSKAATTVEQLNGMLAQAGFYVGEERTVPLAPEVVASWLTVDAVEGELTISADPAKIQPSVDALPAQVNREIVNARNIVDSDGTVLKALTEGKEGRVLGDTSTTAGDFAEKLTSGDATFALPVTATPFESTSLFRRVEVDLSEQRTYLYENEKLVKSWSVSTGTSATPTDKGRFRVYAQLRTQDMRGSNADGSKYVTENVPYITYFNGDEALHGTYWHSNFGTPMSHGCVNMSIDAARYVWEFATKGTEVWVHD</sequence>
<feature type="active site" description="Proton donor/acceptor" evidence="6">
    <location>
        <position position="425"/>
    </location>
</feature>
<accession>A0ABR8W2I4</accession>
<name>A0ABR8W2I4_9MICO</name>
<keyword evidence="7" id="KW-1133">Transmembrane helix</keyword>
<dbReference type="EMBL" id="JACSPX010000001">
    <property type="protein sequence ID" value="MBD8011232.1"/>
    <property type="molecule type" value="Genomic_DNA"/>
</dbReference>
<feature type="transmembrane region" description="Helical" evidence="7">
    <location>
        <begin position="26"/>
        <end position="50"/>
    </location>
</feature>
<keyword evidence="3 6" id="KW-0133">Cell shape</keyword>
<dbReference type="InterPro" id="IPR050979">
    <property type="entry name" value="LD-transpeptidase"/>
</dbReference>
<keyword evidence="5 6" id="KW-0961">Cell wall biogenesis/degradation</keyword>
<dbReference type="PROSITE" id="PS52029">
    <property type="entry name" value="LD_TPASE"/>
    <property type="match status" value="1"/>
</dbReference>
<evidence type="ECO:0000313" key="10">
    <source>
        <dbReference type="Proteomes" id="UP000611521"/>
    </source>
</evidence>
<keyword evidence="10" id="KW-1185">Reference proteome</keyword>
<dbReference type="InterPro" id="IPR005490">
    <property type="entry name" value="LD_TPept_cat_dom"/>
</dbReference>
<keyword evidence="7" id="KW-0472">Membrane</keyword>
<comment type="caution">
    <text evidence="9">The sequence shown here is derived from an EMBL/GenBank/DDBJ whole genome shotgun (WGS) entry which is preliminary data.</text>
</comment>
<evidence type="ECO:0000256" key="6">
    <source>
        <dbReference type="PROSITE-ProRule" id="PRU01373"/>
    </source>
</evidence>
<protein>
    <submittedName>
        <fullName evidence="9">L,D-transpeptidase family protein</fullName>
    </submittedName>
</protein>
<evidence type="ECO:0000256" key="1">
    <source>
        <dbReference type="ARBA" id="ARBA00004752"/>
    </source>
</evidence>
<feature type="active site" description="Nucleophile" evidence="6">
    <location>
        <position position="441"/>
    </location>
</feature>
<dbReference type="Gene3D" id="2.40.440.10">
    <property type="entry name" value="L,D-transpeptidase catalytic domain-like"/>
    <property type="match status" value="1"/>
</dbReference>
<evidence type="ECO:0000256" key="2">
    <source>
        <dbReference type="ARBA" id="ARBA00022679"/>
    </source>
</evidence>
<keyword evidence="2" id="KW-0808">Transferase</keyword>
<dbReference type="Proteomes" id="UP000611521">
    <property type="component" value="Unassembled WGS sequence"/>
</dbReference>
<evidence type="ECO:0000256" key="5">
    <source>
        <dbReference type="ARBA" id="ARBA00023316"/>
    </source>
</evidence>
<keyword evidence="4 6" id="KW-0573">Peptidoglycan synthesis</keyword>
<evidence type="ECO:0000256" key="7">
    <source>
        <dbReference type="SAM" id="Phobius"/>
    </source>
</evidence>
<reference evidence="9 10" key="1">
    <citation type="submission" date="2020-08" db="EMBL/GenBank/DDBJ databases">
        <title>A Genomic Blueprint of the Chicken Gut Microbiome.</title>
        <authorList>
            <person name="Gilroy R."/>
            <person name="Ravi A."/>
            <person name="Getino M."/>
            <person name="Pursley I."/>
            <person name="Horton D.L."/>
            <person name="Alikhan N.-F."/>
            <person name="Baker D."/>
            <person name="Gharbi K."/>
            <person name="Hall N."/>
            <person name="Watson M."/>
            <person name="Adriaenssens E.M."/>
            <person name="Foster-Nyarko E."/>
            <person name="Jarju S."/>
            <person name="Secka A."/>
            <person name="Antonio M."/>
            <person name="Oren A."/>
            <person name="Chaudhuri R."/>
            <person name="La Ragione R.M."/>
            <person name="Hildebrand F."/>
            <person name="Pallen M.J."/>
        </authorList>
    </citation>
    <scope>NUCLEOTIDE SEQUENCE [LARGE SCALE GENOMIC DNA]</scope>
    <source>
        <strain evidence="9 10">Re1</strain>
    </source>
</reference>
<evidence type="ECO:0000256" key="4">
    <source>
        <dbReference type="ARBA" id="ARBA00022984"/>
    </source>
</evidence>
<dbReference type="PANTHER" id="PTHR30582:SF2">
    <property type="entry name" value="L,D-TRANSPEPTIDASE YCIB-RELATED"/>
    <property type="match status" value="1"/>
</dbReference>
<feature type="domain" description="L,D-TPase catalytic" evidence="8">
    <location>
        <begin position="347"/>
        <end position="465"/>
    </location>
</feature>
<gene>
    <name evidence="9" type="ORF">H9633_02820</name>
</gene>
<evidence type="ECO:0000256" key="3">
    <source>
        <dbReference type="ARBA" id="ARBA00022960"/>
    </source>
</evidence>
<dbReference type="PANTHER" id="PTHR30582">
    <property type="entry name" value="L,D-TRANSPEPTIDASE"/>
    <property type="match status" value="1"/>
</dbReference>
<comment type="pathway">
    <text evidence="1 6">Cell wall biogenesis; peptidoglycan biosynthesis.</text>
</comment>
<organism evidence="9 10">
    <name type="scientific">Microbacterium commune</name>
    <dbReference type="NCBI Taxonomy" id="2762219"/>
    <lineage>
        <taxon>Bacteria</taxon>
        <taxon>Bacillati</taxon>
        <taxon>Actinomycetota</taxon>
        <taxon>Actinomycetes</taxon>
        <taxon>Micrococcales</taxon>
        <taxon>Microbacteriaceae</taxon>
        <taxon>Microbacterium</taxon>
    </lineage>
</organism>
<dbReference type="CDD" id="cd16913">
    <property type="entry name" value="YkuD_like"/>
    <property type="match status" value="1"/>
</dbReference>
<dbReference type="Pfam" id="PF03734">
    <property type="entry name" value="YkuD"/>
    <property type="match status" value="1"/>
</dbReference>
<dbReference type="SUPFAM" id="SSF141523">
    <property type="entry name" value="L,D-transpeptidase catalytic domain-like"/>
    <property type="match status" value="1"/>
</dbReference>
<proteinExistence type="predicted"/>